<keyword evidence="1" id="KW-1133">Transmembrane helix</keyword>
<keyword evidence="1" id="KW-0472">Membrane</keyword>
<keyword evidence="3" id="KW-1185">Reference proteome</keyword>
<feature type="transmembrane region" description="Helical" evidence="1">
    <location>
        <begin position="6"/>
        <end position="27"/>
    </location>
</feature>
<evidence type="ECO:0000313" key="2">
    <source>
        <dbReference type="EMBL" id="SMD05688.1"/>
    </source>
</evidence>
<protein>
    <submittedName>
        <fullName evidence="2">Uncharacterized protein</fullName>
    </submittedName>
</protein>
<dbReference type="RefSeq" id="WP_084428408.1">
    <property type="nucleotide sequence ID" value="NZ_FWXV01000003.1"/>
</dbReference>
<evidence type="ECO:0000256" key="1">
    <source>
        <dbReference type="SAM" id="Phobius"/>
    </source>
</evidence>
<evidence type="ECO:0000313" key="3">
    <source>
        <dbReference type="Proteomes" id="UP000192674"/>
    </source>
</evidence>
<proteinExistence type="predicted"/>
<dbReference type="Proteomes" id="UP000192674">
    <property type="component" value="Unassembled WGS sequence"/>
</dbReference>
<dbReference type="OrthoDB" id="9885144at2"/>
<organism evidence="2 3">
    <name type="scientific">Kibdelosporangium aridum</name>
    <dbReference type="NCBI Taxonomy" id="2030"/>
    <lineage>
        <taxon>Bacteria</taxon>
        <taxon>Bacillati</taxon>
        <taxon>Actinomycetota</taxon>
        <taxon>Actinomycetes</taxon>
        <taxon>Pseudonocardiales</taxon>
        <taxon>Pseudonocardiaceae</taxon>
        <taxon>Kibdelosporangium</taxon>
    </lineage>
</organism>
<dbReference type="EMBL" id="FWXV01000003">
    <property type="protein sequence ID" value="SMD05688.1"/>
    <property type="molecule type" value="Genomic_DNA"/>
</dbReference>
<name>A0A1W2E9F7_KIBAR</name>
<accession>A0A1W2E9F7</accession>
<dbReference type="AlphaFoldDB" id="A0A1W2E9F7"/>
<reference evidence="2 3" key="1">
    <citation type="submission" date="2017-04" db="EMBL/GenBank/DDBJ databases">
        <authorList>
            <person name="Afonso C.L."/>
            <person name="Miller P.J."/>
            <person name="Scott M.A."/>
            <person name="Spackman E."/>
            <person name="Goraichik I."/>
            <person name="Dimitrov K.M."/>
            <person name="Suarez D.L."/>
            <person name="Swayne D.E."/>
        </authorList>
    </citation>
    <scope>NUCLEOTIDE SEQUENCE [LARGE SCALE GENOMIC DNA]</scope>
    <source>
        <strain evidence="2 3">DSM 43828</strain>
    </source>
</reference>
<feature type="transmembrane region" description="Helical" evidence="1">
    <location>
        <begin position="39"/>
        <end position="66"/>
    </location>
</feature>
<gene>
    <name evidence="2" type="ORF">SAMN05661093_03993</name>
</gene>
<keyword evidence="1" id="KW-0812">Transmembrane</keyword>
<sequence length="67" mass="7392">MTYAGTITVAAWILALCSIVVIGFLVWRWTANIRSQAIRYLVTAVAVLVSFPVVLYTLLIVFVSVFA</sequence>